<dbReference type="EMBL" id="MU276153">
    <property type="protein sequence ID" value="KAI0040995.1"/>
    <property type="molecule type" value="Genomic_DNA"/>
</dbReference>
<gene>
    <name evidence="1" type="ORF">FA95DRAFT_1565866</name>
</gene>
<proteinExistence type="predicted"/>
<reference evidence="1" key="2">
    <citation type="journal article" date="2022" name="New Phytol.">
        <title>Evolutionary transition to the ectomycorrhizal habit in the genomes of a hyperdiverse lineage of mushroom-forming fungi.</title>
        <authorList>
            <person name="Looney B."/>
            <person name="Miyauchi S."/>
            <person name="Morin E."/>
            <person name="Drula E."/>
            <person name="Courty P.E."/>
            <person name="Kohler A."/>
            <person name="Kuo A."/>
            <person name="LaButti K."/>
            <person name="Pangilinan J."/>
            <person name="Lipzen A."/>
            <person name="Riley R."/>
            <person name="Andreopoulos W."/>
            <person name="He G."/>
            <person name="Johnson J."/>
            <person name="Nolan M."/>
            <person name="Tritt A."/>
            <person name="Barry K.W."/>
            <person name="Grigoriev I.V."/>
            <person name="Nagy L.G."/>
            <person name="Hibbett D."/>
            <person name="Henrissat B."/>
            <person name="Matheny P.B."/>
            <person name="Labbe J."/>
            <person name="Martin F.M."/>
        </authorList>
    </citation>
    <scope>NUCLEOTIDE SEQUENCE</scope>
    <source>
        <strain evidence="1">FP105234-sp</strain>
    </source>
</reference>
<keyword evidence="2" id="KW-1185">Reference proteome</keyword>
<accession>A0ACB8RB17</accession>
<dbReference type="Proteomes" id="UP000814033">
    <property type="component" value="Unassembled WGS sequence"/>
</dbReference>
<name>A0ACB8RB17_9AGAM</name>
<evidence type="ECO:0000313" key="2">
    <source>
        <dbReference type="Proteomes" id="UP000814033"/>
    </source>
</evidence>
<organism evidence="1 2">
    <name type="scientific">Auriscalpium vulgare</name>
    <dbReference type="NCBI Taxonomy" id="40419"/>
    <lineage>
        <taxon>Eukaryota</taxon>
        <taxon>Fungi</taxon>
        <taxon>Dikarya</taxon>
        <taxon>Basidiomycota</taxon>
        <taxon>Agaricomycotina</taxon>
        <taxon>Agaricomycetes</taxon>
        <taxon>Russulales</taxon>
        <taxon>Auriscalpiaceae</taxon>
        <taxon>Auriscalpium</taxon>
    </lineage>
</organism>
<feature type="non-terminal residue" evidence="1">
    <location>
        <position position="325"/>
    </location>
</feature>
<evidence type="ECO:0000313" key="1">
    <source>
        <dbReference type="EMBL" id="KAI0040995.1"/>
    </source>
</evidence>
<comment type="caution">
    <text evidence="1">The sequence shown here is derived from an EMBL/GenBank/DDBJ whole genome shotgun (WGS) entry which is preliminary data.</text>
</comment>
<protein>
    <submittedName>
        <fullName evidence="1">Uncharacterized protein</fullName>
    </submittedName>
</protein>
<sequence length="325" mass="35358">MRSAQDVVYAIAPHLLPSAPARSKSRSPRRRAHAHVPLLPSPLVPQMSSFTSDDNKGDLSDESQWRDQPLSMFNHSGPVADDFSTFIVDNNSALGSPSEIRRRIVPPSTDPISPLHRDGGSHSEGSIAMDTTSASSVPRAQSDGSADIVFTSIPTVQASSFPVDPNSSAGISFSDVLATSSPPGGSDAGSERKATSRVSSPKASRSSSKARTSPDKLPGVSPKSEALEERERAARVMEKYVKELEKHIEEQKEVMEKRINELMKSMDKQEKAAEKRIEEHKEAAAKQEKAAEKRIEEHKEAAAKQEKVVEKAMAIQEQAMAKQEQ</sequence>
<reference evidence="1" key="1">
    <citation type="submission" date="2021-02" db="EMBL/GenBank/DDBJ databases">
        <authorList>
            <consortium name="DOE Joint Genome Institute"/>
            <person name="Ahrendt S."/>
            <person name="Looney B.P."/>
            <person name="Miyauchi S."/>
            <person name="Morin E."/>
            <person name="Drula E."/>
            <person name="Courty P.E."/>
            <person name="Chicoki N."/>
            <person name="Fauchery L."/>
            <person name="Kohler A."/>
            <person name="Kuo A."/>
            <person name="Labutti K."/>
            <person name="Pangilinan J."/>
            <person name="Lipzen A."/>
            <person name="Riley R."/>
            <person name="Andreopoulos W."/>
            <person name="He G."/>
            <person name="Johnson J."/>
            <person name="Barry K.W."/>
            <person name="Grigoriev I.V."/>
            <person name="Nagy L."/>
            <person name="Hibbett D."/>
            <person name="Henrissat B."/>
            <person name="Matheny P.B."/>
            <person name="Labbe J."/>
            <person name="Martin F."/>
        </authorList>
    </citation>
    <scope>NUCLEOTIDE SEQUENCE</scope>
    <source>
        <strain evidence="1">FP105234-sp</strain>
    </source>
</reference>